<sequence length="242" mass="27603">MDEALNEWLRASTHDKPADLYIFGFQEIVPLNARNVIVTENNKICSKWNSSIRAALNKNTTSKQEEDEDNNNNNKFQKVYPIKNDNNNNNNRGELFGCLISKQMVGIFISIWVRSDLLQCINNLSVARVGCGLLGYLGNKGSVSVRFLLHDTSFCFVCSHLASGGKEGDERLRNENASQILSLTTFTSSNAHHHFPRKILDHECDRIIWLGKGLKQNHYGRREMQLSDHRPVCSFFTYHTNL</sequence>
<protein>
    <recommendedName>
        <fullName evidence="4">Inositol polyphosphate-related phosphatase domain-containing protein</fullName>
    </recommendedName>
</protein>
<dbReference type="Proteomes" id="UP000583929">
    <property type="component" value="Unassembled WGS sequence"/>
</dbReference>
<keyword evidence="6" id="KW-1185">Reference proteome</keyword>
<dbReference type="EMBL" id="JAATIQ010000086">
    <property type="protein sequence ID" value="KAF4385320.1"/>
    <property type="molecule type" value="Genomic_DNA"/>
</dbReference>
<dbReference type="SUPFAM" id="SSF56219">
    <property type="entry name" value="DNase I-like"/>
    <property type="match status" value="1"/>
</dbReference>
<name>A0A7J6GSH3_CANSA</name>
<dbReference type="InterPro" id="IPR000300">
    <property type="entry name" value="IPPc"/>
</dbReference>
<organism evidence="5 6">
    <name type="scientific">Cannabis sativa</name>
    <name type="common">Hemp</name>
    <name type="synonym">Marijuana</name>
    <dbReference type="NCBI Taxonomy" id="3483"/>
    <lineage>
        <taxon>Eukaryota</taxon>
        <taxon>Viridiplantae</taxon>
        <taxon>Streptophyta</taxon>
        <taxon>Embryophyta</taxon>
        <taxon>Tracheophyta</taxon>
        <taxon>Spermatophyta</taxon>
        <taxon>Magnoliopsida</taxon>
        <taxon>eudicotyledons</taxon>
        <taxon>Gunneridae</taxon>
        <taxon>Pentapetalae</taxon>
        <taxon>rosids</taxon>
        <taxon>fabids</taxon>
        <taxon>Rosales</taxon>
        <taxon>Cannabaceae</taxon>
        <taxon>Cannabis</taxon>
    </lineage>
</organism>
<reference evidence="5 6" key="1">
    <citation type="journal article" date="2020" name="bioRxiv">
        <title>Sequence and annotation of 42 cannabis genomes reveals extensive copy number variation in cannabinoid synthesis and pathogen resistance genes.</title>
        <authorList>
            <person name="Mckernan K.J."/>
            <person name="Helbert Y."/>
            <person name="Kane L.T."/>
            <person name="Ebling H."/>
            <person name="Zhang L."/>
            <person name="Liu B."/>
            <person name="Eaton Z."/>
            <person name="Mclaughlin S."/>
            <person name="Kingan S."/>
            <person name="Baybayan P."/>
            <person name="Concepcion G."/>
            <person name="Jordan M."/>
            <person name="Riva A."/>
            <person name="Barbazuk W."/>
            <person name="Harkins T."/>
        </authorList>
    </citation>
    <scope>NUCLEOTIDE SEQUENCE [LARGE SCALE GENOMIC DNA]</scope>
    <source>
        <strain evidence="6">cv. Jamaican Lion 4</strain>
        <tissue evidence="5">Leaf</tissue>
    </source>
</reference>
<dbReference type="InterPro" id="IPR036691">
    <property type="entry name" value="Endo/exonu/phosph_ase_sf"/>
</dbReference>
<keyword evidence="2" id="KW-0378">Hydrolase</keyword>
<evidence type="ECO:0000259" key="4">
    <source>
        <dbReference type="SMART" id="SM00128"/>
    </source>
</evidence>
<dbReference type="GO" id="GO:0046856">
    <property type="term" value="P:phosphatidylinositol dephosphorylation"/>
    <property type="evidence" value="ECO:0007669"/>
    <property type="project" value="InterPro"/>
</dbReference>
<dbReference type="PANTHER" id="PTHR45666:SF12">
    <property type="entry name" value="TYPE IV INOSITOL POLYPHOSPHATE 5-PHOSPHATASE 9-LIKE"/>
    <property type="match status" value="1"/>
</dbReference>
<dbReference type="Gene3D" id="3.60.10.10">
    <property type="entry name" value="Endonuclease/exonuclease/phosphatase"/>
    <property type="match status" value="2"/>
</dbReference>
<evidence type="ECO:0000256" key="1">
    <source>
        <dbReference type="ARBA" id="ARBA00010768"/>
    </source>
</evidence>
<gene>
    <name evidence="5" type="ORF">G4B88_026603</name>
</gene>
<dbReference type="PANTHER" id="PTHR45666">
    <property type="entry name" value="TYPE IV INOSITOL POLYPHOSPHATE 5-PHOSPHATASE 9"/>
    <property type="match status" value="1"/>
</dbReference>
<comment type="caution">
    <text evidence="5">The sequence shown here is derived from an EMBL/GenBank/DDBJ whole genome shotgun (WGS) entry which is preliminary data.</text>
</comment>
<accession>A0A7J6GSH3</accession>
<proteinExistence type="inferred from homology"/>
<dbReference type="GO" id="GO:0004445">
    <property type="term" value="F:inositol-polyphosphate 5-phosphatase activity"/>
    <property type="evidence" value="ECO:0007669"/>
    <property type="project" value="InterPro"/>
</dbReference>
<dbReference type="InterPro" id="IPR045849">
    <property type="entry name" value="IP5P_plant"/>
</dbReference>
<evidence type="ECO:0000256" key="2">
    <source>
        <dbReference type="ARBA" id="ARBA00022801"/>
    </source>
</evidence>
<dbReference type="GO" id="GO:0034485">
    <property type="term" value="F:phosphatidylinositol-3,4,5-trisphosphate 5-phosphatase activity"/>
    <property type="evidence" value="ECO:0007669"/>
    <property type="project" value="TreeGrafter"/>
</dbReference>
<dbReference type="AlphaFoldDB" id="A0A7J6GSH3"/>
<evidence type="ECO:0000313" key="5">
    <source>
        <dbReference type="EMBL" id="KAF4385320.1"/>
    </source>
</evidence>
<comment type="similarity">
    <text evidence="1">Belongs to the inositol polyphosphate 5-phosphatase family.</text>
</comment>
<feature type="region of interest" description="Disordered" evidence="3">
    <location>
        <begin position="59"/>
        <end position="85"/>
    </location>
</feature>
<evidence type="ECO:0000256" key="3">
    <source>
        <dbReference type="SAM" id="MobiDB-lite"/>
    </source>
</evidence>
<dbReference type="Pfam" id="PF22669">
    <property type="entry name" value="Exo_endo_phos2"/>
    <property type="match status" value="1"/>
</dbReference>
<dbReference type="GO" id="GO:0004439">
    <property type="term" value="F:phosphatidylinositol-4,5-bisphosphate 5-phosphatase activity"/>
    <property type="evidence" value="ECO:0007669"/>
    <property type="project" value="TreeGrafter"/>
</dbReference>
<feature type="domain" description="Inositol polyphosphate-related phosphatase" evidence="4">
    <location>
        <begin position="2"/>
        <end position="242"/>
    </location>
</feature>
<evidence type="ECO:0000313" key="6">
    <source>
        <dbReference type="Proteomes" id="UP000583929"/>
    </source>
</evidence>
<dbReference type="SMART" id="SM00128">
    <property type="entry name" value="IPPc"/>
    <property type="match status" value="1"/>
</dbReference>